<dbReference type="PANTHER" id="PTHR42706:SF1">
    <property type="entry name" value="FORMYLTETRAHYDROFOLATE DEFORMYLASE 2, MITOCHONDRIAL"/>
    <property type="match status" value="1"/>
</dbReference>
<dbReference type="InterPro" id="IPR045865">
    <property type="entry name" value="ACT-like_dom_sf"/>
</dbReference>
<reference evidence="6 7" key="1">
    <citation type="submission" date="2017-09" db="EMBL/GenBank/DDBJ databases">
        <title>Bloom of a denitrifying methanotroph, Candidatus Methylomirabilis limnetica, in a deep stratified lake.</title>
        <authorList>
            <person name="Graf J.S."/>
            <person name="Marchant H.K."/>
            <person name="Tienken D."/>
            <person name="Hach P.F."/>
            <person name="Brand A."/>
            <person name="Schubert C.J."/>
            <person name="Kuypers M.M."/>
            <person name="Milucka J."/>
        </authorList>
    </citation>
    <scope>NUCLEOTIDE SEQUENCE [LARGE SCALE GENOMIC DNA]</scope>
    <source>
        <strain evidence="6 7">Zug</strain>
    </source>
</reference>
<dbReference type="CDD" id="cd04875">
    <property type="entry name" value="ACT_F4HF-DF"/>
    <property type="match status" value="1"/>
</dbReference>
<evidence type="ECO:0000259" key="5">
    <source>
        <dbReference type="PROSITE" id="PS51671"/>
    </source>
</evidence>
<dbReference type="Pfam" id="PF01842">
    <property type="entry name" value="ACT"/>
    <property type="match status" value="1"/>
</dbReference>
<dbReference type="InterPro" id="IPR044074">
    <property type="entry name" value="PurU_ACT"/>
</dbReference>
<dbReference type="Gene3D" id="3.40.50.170">
    <property type="entry name" value="Formyl transferase, N-terminal domain"/>
    <property type="match status" value="1"/>
</dbReference>
<sequence>MTSSARARLLISCPDRPGIVAAVSQCLCEQGANIVHSDQHTTDPAGGVFFMRIEFDLPELDSRGASLTRALEPIASRFQMDWKLAYAARLKPMAIFASKEDHCLLELLWRWRAKEMVADIAMVVSNHTDLRGLVEAYGIPFHHIAVTRERQDQAEAAQLQLVEGKVDLIVMARYMRILSPSFIRRFPNRIINIHHSFLPAFVGADPYAQAYSRGVKLIGATAHYATETLDAGPIIEQDVERVDHRNNVEDLKRIGRHVERMVLARAVTWHLEDKVLVYGNKTVVFA</sequence>
<dbReference type="GO" id="GO:0006730">
    <property type="term" value="P:one-carbon metabolic process"/>
    <property type="evidence" value="ECO:0007669"/>
    <property type="project" value="UniProtKB-KW"/>
</dbReference>
<evidence type="ECO:0000256" key="4">
    <source>
        <dbReference type="NCBIfam" id="TIGR00655"/>
    </source>
</evidence>
<dbReference type="CDD" id="cd08648">
    <property type="entry name" value="FMT_core_Formyl-FH4-Hydrolase_C"/>
    <property type="match status" value="1"/>
</dbReference>
<comment type="function">
    <text evidence="3">Catalyzes the hydrolysis of 10-formyltetrahydrofolate (formyl-FH4) to formate and tetrahydrofolate (FH4).</text>
</comment>
<dbReference type="SUPFAM" id="SSF53328">
    <property type="entry name" value="Formyltransferase"/>
    <property type="match status" value="1"/>
</dbReference>
<dbReference type="GO" id="GO:0006189">
    <property type="term" value="P:'de novo' IMP biosynthetic process"/>
    <property type="evidence" value="ECO:0007669"/>
    <property type="project" value="UniProtKB-UniRule"/>
</dbReference>
<reference evidence="7" key="2">
    <citation type="journal article" date="2018" name="Environ. Microbiol.">
        <title>Bloom of a denitrifying methanotroph, 'Candidatus Methylomirabilis limnetica', in a deep stratified lake.</title>
        <authorList>
            <person name="Graf J.S."/>
            <person name="Mayr M.J."/>
            <person name="Marchant H.K."/>
            <person name="Tienken D."/>
            <person name="Hach P.F."/>
            <person name="Brand A."/>
            <person name="Schubert C.J."/>
            <person name="Kuypers M.M."/>
            <person name="Milucka J."/>
        </authorList>
    </citation>
    <scope>NUCLEOTIDE SEQUENCE [LARGE SCALE GENOMIC DNA]</scope>
    <source>
        <strain evidence="7">Zug</strain>
    </source>
</reference>
<evidence type="ECO:0000313" key="6">
    <source>
        <dbReference type="EMBL" id="PTL35249.1"/>
    </source>
</evidence>
<dbReference type="InterPro" id="IPR002376">
    <property type="entry name" value="Formyl_transf_N"/>
</dbReference>
<dbReference type="EC" id="3.5.1.10" evidence="3 4"/>
<dbReference type="Proteomes" id="UP000241436">
    <property type="component" value="Unassembled WGS sequence"/>
</dbReference>
<comment type="similarity">
    <text evidence="3">Belongs to the PurU family.</text>
</comment>
<accession>A0A2T4TVV9</accession>
<dbReference type="InterPro" id="IPR004810">
    <property type="entry name" value="PurU"/>
</dbReference>
<dbReference type="EMBL" id="NVQC01000028">
    <property type="protein sequence ID" value="PTL35249.1"/>
    <property type="molecule type" value="Genomic_DNA"/>
</dbReference>
<comment type="catalytic activity">
    <reaction evidence="3">
        <text>(6R)-10-formyltetrahydrofolate + H2O = (6S)-5,6,7,8-tetrahydrofolate + formate + H(+)</text>
        <dbReference type="Rhea" id="RHEA:19833"/>
        <dbReference type="ChEBI" id="CHEBI:15377"/>
        <dbReference type="ChEBI" id="CHEBI:15378"/>
        <dbReference type="ChEBI" id="CHEBI:15740"/>
        <dbReference type="ChEBI" id="CHEBI:57453"/>
        <dbReference type="ChEBI" id="CHEBI:195366"/>
        <dbReference type="EC" id="3.5.1.10"/>
    </reaction>
</comment>
<dbReference type="PANTHER" id="PTHR42706">
    <property type="entry name" value="FORMYLTETRAHYDROFOLATE DEFORMYLASE"/>
    <property type="match status" value="1"/>
</dbReference>
<dbReference type="AlphaFoldDB" id="A0A2T4TVV9"/>
<evidence type="ECO:0000256" key="2">
    <source>
        <dbReference type="ARBA" id="ARBA00022801"/>
    </source>
</evidence>
<gene>
    <name evidence="3 6" type="primary">purU</name>
    <name evidence="6" type="ORF">CLG94_11150</name>
</gene>
<dbReference type="GO" id="GO:0008864">
    <property type="term" value="F:formyltetrahydrofolate deformylase activity"/>
    <property type="evidence" value="ECO:0007669"/>
    <property type="project" value="UniProtKB-UniRule"/>
</dbReference>
<dbReference type="InterPro" id="IPR036477">
    <property type="entry name" value="Formyl_transf_N_sf"/>
</dbReference>
<evidence type="ECO:0000256" key="3">
    <source>
        <dbReference type="HAMAP-Rule" id="MF_01927"/>
    </source>
</evidence>
<dbReference type="NCBIfam" id="NF004684">
    <property type="entry name" value="PRK06027.1"/>
    <property type="match status" value="1"/>
</dbReference>
<dbReference type="UniPathway" id="UPA00074">
    <property type="reaction ID" value="UER00170"/>
</dbReference>
<dbReference type="OrthoDB" id="9806170at2"/>
<dbReference type="HAMAP" id="MF_01927">
    <property type="entry name" value="PurU"/>
    <property type="match status" value="1"/>
</dbReference>
<keyword evidence="3" id="KW-0658">Purine biosynthesis</keyword>
<dbReference type="PROSITE" id="PS51671">
    <property type="entry name" value="ACT"/>
    <property type="match status" value="1"/>
</dbReference>
<dbReference type="PRINTS" id="PR01575">
    <property type="entry name" value="FFH4HYDRLASE"/>
</dbReference>
<evidence type="ECO:0000313" key="7">
    <source>
        <dbReference type="Proteomes" id="UP000241436"/>
    </source>
</evidence>
<feature type="active site" evidence="3">
    <location>
        <position position="230"/>
    </location>
</feature>
<proteinExistence type="inferred from homology"/>
<dbReference type="InterPro" id="IPR002912">
    <property type="entry name" value="ACT_dom"/>
</dbReference>
<protein>
    <recommendedName>
        <fullName evidence="3 4">Formyltetrahydrofolate deformylase</fullName>
        <ecNumber evidence="3 4">3.5.1.10</ecNumber>
    </recommendedName>
    <alternativeName>
        <fullName evidence="3">Formyl-FH(4) hydrolase</fullName>
    </alternativeName>
</protein>
<comment type="pathway">
    <text evidence="3">Purine metabolism; IMP biosynthesis via de novo pathway; formate from 10-formyl-5,6,7,8-tetrahydrofolate: step 1/1.</text>
</comment>
<keyword evidence="1 3" id="KW-0554">One-carbon metabolism</keyword>
<dbReference type="SUPFAM" id="SSF55021">
    <property type="entry name" value="ACT-like"/>
    <property type="match status" value="1"/>
</dbReference>
<evidence type="ECO:0000256" key="1">
    <source>
        <dbReference type="ARBA" id="ARBA00022563"/>
    </source>
</evidence>
<dbReference type="NCBIfam" id="TIGR00655">
    <property type="entry name" value="PurU"/>
    <property type="match status" value="1"/>
</dbReference>
<feature type="domain" description="ACT" evidence="5">
    <location>
        <begin position="8"/>
        <end position="89"/>
    </location>
</feature>
<dbReference type="Pfam" id="PF00551">
    <property type="entry name" value="Formyl_trans_N"/>
    <property type="match status" value="1"/>
</dbReference>
<dbReference type="InterPro" id="IPR041729">
    <property type="entry name" value="Formyl-FH4-Hydrolase_C"/>
</dbReference>
<keyword evidence="2 3" id="KW-0378">Hydrolase</keyword>
<dbReference type="RefSeq" id="WP_107563567.1">
    <property type="nucleotide sequence ID" value="NZ_NVQC01000028.1"/>
</dbReference>
<dbReference type="Gene3D" id="3.30.70.260">
    <property type="match status" value="1"/>
</dbReference>
<name>A0A2T4TVV9_9BACT</name>
<comment type="caution">
    <text evidence="6">The sequence shown here is derived from an EMBL/GenBank/DDBJ whole genome shotgun (WGS) entry which is preliminary data.</text>
</comment>
<keyword evidence="7" id="KW-1185">Reference proteome</keyword>
<dbReference type="PIRSF" id="PIRSF036480">
    <property type="entry name" value="FormyFH4_hydr"/>
    <property type="match status" value="1"/>
</dbReference>
<organism evidence="6 7">
    <name type="scientific">Candidatus Methylomirabilis limnetica</name>
    <dbReference type="NCBI Taxonomy" id="2033718"/>
    <lineage>
        <taxon>Bacteria</taxon>
        <taxon>Candidatus Methylomirabilota</taxon>
        <taxon>Candidatus Methylomirabilia</taxon>
        <taxon>Candidatus Methylomirabilales</taxon>
        <taxon>Candidatus Methylomirabilaceae</taxon>
        <taxon>Candidatus Methylomirabilis</taxon>
    </lineage>
</organism>